<name>A0A2V1IPN2_9BACT</name>
<dbReference type="HAMAP" id="MF_00409">
    <property type="entry name" value="LpxK"/>
    <property type="match status" value="1"/>
</dbReference>
<dbReference type="Proteomes" id="UP000244905">
    <property type="component" value="Unassembled WGS sequence"/>
</dbReference>
<dbReference type="GO" id="GO:0009245">
    <property type="term" value="P:lipid A biosynthetic process"/>
    <property type="evidence" value="ECO:0007669"/>
    <property type="project" value="UniProtKB-UniRule"/>
</dbReference>
<dbReference type="GeneID" id="82525696"/>
<sequence length="365" mass="42210">MARNKLLSMLLLYPISKLYGIGMVVRNKMFDYGVLKQQEFDIPIVVVGNLAMGGTGKTPHVEYIVESLLGKYNIGVLSRGYRRATKGFVLASPQSRPEDIGDESYQIYRKFGPDITVAVCEKRSEGIRQMREINPDLNMIILDDAFQHRYVKPSVSVILTEYNRPIFNDKILPYGRLRESARALNRADIVVVTKCPIDMKPMHYRLFEENLKLFPFQKLYFSRYNYGHLVPIFPEETADIPALDCQKADTAILVITGVANPKPFVRFLRRHKAKVKLKRFTDHHNFTASDMDDITRLFDELPSDNKFIVTTEKDAVRILNNPYFPHRLKRSIFYVPIKVEFIDRGETEFTAGIEKTIRDSRLFKS</sequence>
<evidence type="ECO:0000256" key="3">
    <source>
        <dbReference type="ARBA" id="ARBA00012071"/>
    </source>
</evidence>
<evidence type="ECO:0000313" key="15">
    <source>
        <dbReference type="Proteomes" id="UP000244905"/>
    </source>
</evidence>
<gene>
    <name evidence="13 14" type="primary">lpxK</name>
    <name evidence="14" type="ORF">C5O23_04980</name>
</gene>
<dbReference type="RefSeq" id="WP_107031842.1">
    <property type="nucleotide sequence ID" value="NZ_CAJSYL010000046.1"/>
</dbReference>
<accession>A0A2V1IPN2</accession>
<keyword evidence="10 13" id="KW-0067">ATP-binding</keyword>
<evidence type="ECO:0000256" key="9">
    <source>
        <dbReference type="ARBA" id="ARBA00022777"/>
    </source>
</evidence>
<dbReference type="Pfam" id="PF02606">
    <property type="entry name" value="LpxK"/>
    <property type="match status" value="1"/>
</dbReference>
<evidence type="ECO:0000256" key="11">
    <source>
        <dbReference type="ARBA" id="ARBA00023098"/>
    </source>
</evidence>
<proteinExistence type="inferred from homology"/>
<dbReference type="EMBL" id="PUEC01000008">
    <property type="protein sequence ID" value="PWB02992.1"/>
    <property type="molecule type" value="Genomic_DNA"/>
</dbReference>
<protein>
    <recommendedName>
        <fullName evidence="4 13">Tetraacyldisaccharide 4'-kinase</fullName>
        <ecNumber evidence="3 13">2.7.1.130</ecNumber>
    </recommendedName>
    <alternativeName>
        <fullName evidence="12 13">Lipid A 4'-kinase</fullName>
    </alternativeName>
</protein>
<evidence type="ECO:0000256" key="10">
    <source>
        <dbReference type="ARBA" id="ARBA00022840"/>
    </source>
</evidence>
<comment type="catalytic activity">
    <reaction evidence="13">
        <text>a lipid A disaccharide + ATP = a lipid IVA + ADP + H(+)</text>
        <dbReference type="Rhea" id="RHEA:67840"/>
        <dbReference type="ChEBI" id="CHEBI:15378"/>
        <dbReference type="ChEBI" id="CHEBI:30616"/>
        <dbReference type="ChEBI" id="CHEBI:176343"/>
        <dbReference type="ChEBI" id="CHEBI:176425"/>
        <dbReference type="ChEBI" id="CHEBI:456216"/>
        <dbReference type="EC" id="2.7.1.130"/>
    </reaction>
</comment>
<keyword evidence="15" id="KW-1185">Reference proteome</keyword>
<comment type="caution">
    <text evidence="14">The sequence shown here is derived from an EMBL/GenBank/DDBJ whole genome shotgun (WGS) entry which is preliminary data.</text>
</comment>
<organism evidence="14 15">
    <name type="scientific">Duncaniella muris</name>
    <dbReference type="NCBI Taxonomy" id="2094150"/>
    <lineage>
        <taxon>Bacteria</taxon>
        <taxon>Pseudomonadati</taxon>
        <taxon>Bacteroidota</taxon>
        <taxon>Bacteroidia</taxon>
        <taxon>Bacteroidales</taxon>
        <taxon>Muribaculaceae</taxon>
        <taxon>Duncaniella</taxon>
    </lineage>
</organism>
<evidence type="ECO:0000256" key="1">
    <source>
        <dbReference type="ARBA" id="ARBA00002274"/>
    </source>
</evidence>
<keyword evidence="11 13" id="KW-0443">Lipid metabolism</keyword>
<dbReference type="PANTHER" id="PTHR42724">
    <property type="entry name" value="TETRAACYLDISACCHARIDE 4'-KINASE"/>
    <property type="match status" value="1"/>
</dbReference>
<evidence type="ECO:0000256" key="2">
    <source>
        <dbReference type="ARBA" id="ARBA00004870"/>
    </source>
</evidence>
<dbReference type="GO" id="GO:0005524">
    <property type="term" value="F:ATP binding"/>
    <property type="evidence" value="ECO:0007669"/>
    <property type="project" value="UniProtKB-UniRule"/>
</dbReference>
<dbReference type="GO" id="GO:0009244">
    <property type="term" value="P:lipopolysaccharide core region biosynthetic process"/>
    <property type="evidence" value="ECO:0007669"/>
    <property type="project" value="TreeGrafter"/>
</dbReference>
<dbReference type="GO" id="GO:0005886">
    <property type="term" value="C:plasma membrane"/>
    <property type="evidence" value="ECO:0007669"/>
    <property type="project" value="TreeGrafter"/>
</dbReference>
<keyword evidence="7 13" id="KW-0808">Transferase</keyword>
<evidence type="ECO:0000256" key="13">
    <source>
        <dbReference type="HAMAP-Rule" id="MF_00409"/>
    </source>
</evidence>
<dbReference type="AlphaFoldDB" id="A0A2V1IPN2"/>
<dbReference type="InterPro" id="IPR027417">
    <property type="entry name" value="P-loop_NTPase"/>
</dbReference>
<comment type="pathway">
    <text evidence="2 13">Glycolipid biosynthesis; lipid IV(A) biosynthesis; lipid IV(A) from (3R)-3-hydroxytetradecanoyl-[acyl-carrier-protein] and UDP-N-acetyl-alpha-D-glucosamine: step 6/6.</text>
</comment>
<evidence type="ECO:0000256" key="6">
    <source>
        <dbReference type="ARBA" id="ARBA00022556"/>
    </source>
</evidence>
<evidence type="ECO:0000256" key="12">
    <source>
        <dbReference type="ARBA" id="ARBA00029757"/>
    </source>
</evidence>
<evidence type="ECO:0000313" key="14">
    <source>
        <dbReference type="EMBL" id="PWB02992.1"/>
    </source>
</evidence>
<evidence type="ECO:0000256" key="8">
    <source>
        <dbReference type="ARBA" id="ARBA00022741"/>
    </source>
</evidence>
<comment type="function">
    <text evidence="1 13">Transfers the gamma-phosphate of ATP to the 4'-position of a tetraacyldisaccharide 1-phosphate intermediate (termed DS-1-P) to form tetraacyldisaccharide 1,4'-bis-phosphate (lipid IVA).</text>
</comment>
<evidence type="ECO:0000256" key="7">
    <source>
        <dbReference type="ARBA" id="ARBA00022679"/>
    </source>
</evidence>
<dbReference type="PANTHER" id="PTHR42724:SF1">
    <property type="entry name" value="TETRAACYLDISACCHARIDE 4'-KINASE, MITOCHONDRIAL-RELATED"/>
    <property type="match status" value="1"/>
</dbReference>
<dbReference type="NCBIfam" id="TIGR00682">
    <property type="entry name" value="lpxK"/>
    <property type="match status" value="1"/>
</dbReference>
<comment type="similarity">
    <text evidence="13">Belongs to the LpxK family.</text>
</comment>
<keyword evidence="6 13" id="KW-0441">Lipid A biosynthesis</keyword>
<dbReference type="SUPFAM" id="SSF52540">
    <property type="entry name" value="P-loop containing nucleoside triphosphate hydrolases"/>
    <property type="match status" value="1"/>
</dbReference>
<keyword evidence="9 13" id="KW-0418">Kinase</keyword>
<keyword evidence="5 13" id="KW-0444">Lipid biosynthesis</keyword>
<dbReference type="InterPro" id="IPR003758">
    <property type="entry name" value="LpxK"/>
</dbReference>
<evidence type="ECO:0000256" key="5">
    <source>
        <dbReference type="ARBA" id="ARBA00022516"/>
    </source>
</evidence>
<feature type="binding site" evidence="13">
    <location>
        <begin position="51"/>
        <end position="58"/>
    </location>
    <ligand>
        <name>ATP</name>
        <dbReference type="ChEBI" id="CHEBI:30616"/>
    </ligand>
</feature>
<dbReference type="UniPathway" id="UPA00359">
    <property type="reaction ID" value="UER00482"/>
</dbReference>
<keyword evidence="8 13" id="KW-0547">Nucleotide-binding</keyword>
<dbReference type="EC" id="2.7.1.130" evidence="3 13"/>
<dbReference type="GO" id="GO:0009029">
    <property type="term" value="F:lipid-A 4'-kinase activity"/>
    <property type="evidence" value="ECO:0007669"/>
    <property type="project" value="UniProtKB-UniRule"/>
</dbReference>
<reference evidence="15" key="1">
    <citation type="submission" date="2018-02" db="EMBL/GenBank/DDBJ databases">
        <authorList>
            <person name="Clavel T."/>
            <person name="Strowig T."/>
        </authorList>
    </citation>
    <scope>NUCLEOTIDE SEQUENCE [LARGE SCALE GENOMIC DNA]</scope>
    <source>
        <strain evidence="15">DSM 103720</strain>
    </source>
</reference>
<evidence type="ECO:0000256" key="4">
    <source>
        <dbReference type="ARBA" id="ARBA00016436"/>
    </source>
</evidence>